<keyword evidence="2" id="KW-1185">Reference proteome</keyword>
<name>A0AAN4Z8Y8_9BILA</name>
<sequence>SQNLTGDSSRFSIRNRCRCGRSDSPFHNGKQEKLTMKILPDSSPEVNTAELIESREEISQIIFHLFDEVLVFNESGTNEVESVPMVYMMEKFGSDRHSAEVQIIKAHSQNARSDSMCTLSLEMRGLLDLWSSELKRRKTNQLAEEVKQLNFNRI</sequence>
<gene>
    <name evidence="1" type="ORF">PMAYCL1PPCAC_06511</name>
</gene>
<feature type="non-terminal residue" evidence="1">
    <location>
        <position position="154"/>
    </location>
</feature>
<dbReference type="Proteomes" id="UP001328107">
    <property type="component" value="Unassembled WGS sequence"/>
</dbReference>
<organism evidence="1 2">
    <name type="scientific">Pristionchus mayeri</name>
    <dbReference type="NCBI Taxonomy" id="1317129"/>
    <lineage>
        <taxon>Eukaryota</taxon>
        <taxon>Metazoa</taxon>
        <taxon>Ecdysozoa</taxon>
        <taxon>Nematoda</taxon>
        <taxon>Chromadorea</taxon>
        <taxon>Rhabditida</taxon>
        <taxon>Rhabditina</taxon>
        <taxon>Diplogasteromorpha</taxon>
        <taxon>Diplogasteroidea</taxon>
        <taxon>Neodiplogasteridae</taxon>
        <taxon>Pristionchus</taxon>
    </lineage>
</organism>
<accession>A0AAN4Z8Y8</accession>
<dbReference type="AlphaFoldDB" id="A0AAN4Z8Y8"/>
<protein>
    <submittedName>
        <fullName evidence="1">Uncharacterized protein</fullName>
    </submittedName>
</protein>
<evidence type="ECO:0000313" key="2">
    <source>
        <dbReference type="Proteomes" id="UP001328107"/>
    </source>
</evidence>
<comment type="caution">
    <text evidence="1">The sequence shown here is derived from an EMBL/GenBank/DDBJ whole genome shotgun (WGS) entry which is preliminary data.</text>
</comment>
<feature type="non-terminal residue" evidence="1">
    <location>
        <position position="1"/>
    </location>
</feature>
<dbReference type="EMBL" id="BTRK01000002">
    <property type="protein sequence ID" value="GMR36316.1"/>
    <property type="molecule type" value="Genomic_DNA"/>
</dbReference>
<proteinExistence type="predicted"/>
<reference evidence="2" key="1">
    <citation type="submission" date="2022-10" db="EMBL/GenBank/DDBJ databases">
        <title>Genome assembly of Pristionchus species.</title>
        <authorList>
            <person name="Yoshida K."/>
            <person name="Sommer R.J."/>
        </authorList>
    </citation>
    <scope>NUCLEOTIDE SEQUENCE [LARGE SCALE GENOMIC DNA]</scope>
    <source>
        <strain evidence="2">RS5460</strain>
    </source>
</reference>
<evidence type="ECO:0000313" key="1">
    <source>
        <dbReference type="EMBL" id="GMR36316.1"/>
    </source>
</evidence>